<dbReference type="SUPFAM" id="SSF48652">
    <property type="entry name" value="Tetraspanin"/>
    <property type="match status" value="1"/>
</dbReference>
<keyword evidence="3 7" id="KW-0812">Transmembrane</keyword>
<feature type="transmembrane region" description="Helical" evidence="7">
    <location>
        <begin position="40"/>
        <end position="66"/>
    </location>
</feature>
<dbReference type="Gene3D" id="1.10.1450.10">
    <property type="entry name" value="Tetraspanin"/>
    <property type="match status" value="1"/>
</dbReference>
<dbReference type="Proteomes" id="UP000092445">
    <property type="component" value="Unassembled WGS sequence"/>
</dbReference>
<reference evidence="9" key="1">
    <citation type="submission" date="2014-03" db="EMBL/GenBank/DDBJ databases">
        <authorList>
            <person name="Aksoy S."/>
            <person name="Warren W."/>
            <person name="Wilson R.K."/>
        </authorList>
    </citation>
    <scope>NUCLEOTIDE SEQUENCE [LARGE SCALE GENOMIC DNA]</scope>
    <source>
        <strain evidence="9">IAEA</strain>
    </source>
</reference>
<dbReference type="EnsemblMetazoa" id="GPAI039701-RA">
    <property type="protein sequence ID" value="GPAI039701-PA"/>
    <property type="gene ID" value="GPAI039701"/>
</dbReference>
<evidence type="ECO:0000313" key="9">
    <source>
        <dbReference type="Proteomes" id="UP000092445"/>
    </source>
</evidence>
<feature type="transmembrane region" description="Helical" evidence="7">
    <location>
        <begin position="12"/>
        <end position="34"/>
    </location>
</feature>
<reference evidence="8" key="2">
    <citation type="submission" date="2020-05" db="UniProtKB">
        <authorList>
            <consortium name="EnsemblMetazoa"/>
        </authorList>
    </citation>
    <scope>IDENTIFICATION</scope>
    <source>
        <strain evidence="8">IAEA</strain>
    </source>
</reference>
<dbReference type="PANTHER" id="PTHR19282">
    <property type="entry name" value="TETRASPANIN"/>
    <property type="match status" value="1"/>
</dbReference>
<comment type="similarity">
    <text evidence="2 7">Belongs to the tetraspanin (TM4SF) family.</text>
</comment>
<proteinExistence type="inferred from homology"/>
<organism evidence="8 9">
    <name type="scientific">Glossina pallidipes</name>
    <name type="common">Tsetse fly</name>
    <dbReference type="NCBI Taxonomy" id="7398"/>
    <lineage>
        <taxon>Eukaryota</taxon>
        <taxon>Metazoa</taxon>
        <taxon>Ecdysozoa</taxon>
        <taxon>Arthropoda</taxon>
        <taxon>Hexapoda</taxon>
        <taxon>Insecta</taxon>
        <taxon>Pterygota</taxon>
        <taxon>Neoptera</taxon>
        <taxon>Endopterygota</taxon>
        <taxon>Diptera</taxon>
        <taxon>Brachycera</taxon>
        <taxon>Muscomorpha</taxon>
        <taxon>Hippoboscoidea</taxon>
        <taxon>Glossinidae</taxon>
        <taxon>Glossina</taxon>
    </lineage>
</organism>
<keyword evidence="9" id="KW-1185">Reference proteome</keyword>
<dbReference type="PIRSF" id="PIRSF002419">
    <property type="entry name" value="Tetraspanin"/>
    <property type="match status" value="1"/>
</dbReference>
<feature type="transmembrane region" description="Helical" evidence="7">
    <location>
        <begin position="179"/>
        <end position="203"/>
    </location>
</feature>
<dbReference type="InterPro" id="IPR008952">
    <property type="entry name" value="Tetraspanin_EC2_sf"/>
</dbReference>
<dbReference type="InterPro" id="IPR000301">
    <property type="entry name" value="Tetraspanin_animals"/>
</dbReference>
<evidence type="ECO:0000256" key="3">
    <source>
        <dbReference type="ARBA" id="ARBA00022692"/>
    </source>
</evidence>
<comment type="subcellular location">
    <subcellularLocation>
        <location evidence="1 7">Membrane</location>
        <topology evidence="1 7">Multi-pass membrane protein</topology>
    </subcellularLocation>
</comment>
<dbReference type="PANTHER" id="PTHR19282:SF521">
    <property type="entry name" value="IP01817P-RELATED"/>
    <property type="match status" value="1"/>
</dbReference>
<name>A0A1B0AAV2_GLOPL</name>
<sequence length="218" mass="24875">MACSTQTLKIFTLLWVFLYTLLASAVIGIGIYIVTKFDHFHTAAIIIIGLGIVALFLSFFGILSALRENSCLLKTFSAFLIFLTVLLVLTVGFFWIFKTQLFVNVDKTFDKLWREQPVPIKPGNASQIASIERWLECCGNSGPTDYVLPPYSCYNSQTDKLNMDGCRQKFLDYISERWIAFNIFALVLAIIELICATFAYVLANSIVNRWRRSKYYPK</sequence>
<dbReference type="PRINTS" id="PR00259">
    <property type="entry name" value="TMFOUR"/>
</dbReference>
<evidence type="ECO:0000256" key="2">
    <source>
        <dbReference type="ARBA" id="ARBA00006840"/>
    </source>
</evidence>
<feature type="disulfide bond" evidence="6">
    <location>
        <begin position="137"/>
        <end position="166"/>
    </location>
</feature>
<dbReference type="VEuPathDB" id="VectorBase:GPAI039701"/>
<evidence type="ECO:0000256" key="5">
    <source>
        <dbReference type="ARBA" id="ARBA00023136"/>
    </source>
</evidence>
<dbReference type="AlphaFoldDB" id="A0A1B0AAV2"/>
<feature type="disulfide bond" evidence="6">
    <location>
        <begin position="138"/>
        <end position="153"/>
    </location>
</feature>
<evidence type="ECO:0000256" key="1">
    <source>
        <dbReference type="ARBA" id="ARBA00004141"/>
    </source>
</evidence>
<dbReference type="CDD" id="cd03127">
    <property type="entry name" value="tetraspanin_LEL"/>
    <property type="match status" value="1"/>
</dbReference>
<feature type="transmembrane region" description="Helical" evidence="7">
    <location>
        <begin position="78"/>
        <end position="97"/>
    </location>
</feature>
<dbReference type="InterPro" id="IPR018499">
    <property type="entry name" value="Tetraspanin/Peripherin"/>
</dbReference>
<dbReference type="GO" id="GO:0005886">
    <property type="term" value="C:plasma membrane"/>
    <property type="evidence" value="ECO:0007669"/>
    <property type="project" value="TreeGrafter"/>
</dbReference>
<keyword evidence="6" id="KW-1015">Disulfide bond</keyword>
<dbReference type="STRING" id="7398.A0A1B0AAV2"/>
<protein>
    <recommendedName>
        <fullName evidence="7">Tetraspanin</fullName>
    </recommendedName>
</protein>
<evidence type="ECO:0000256" key="7">
    <source>
        <dbReference type="RuleBase" id="RU361218"/>
    </source>
</evidence>
<evidence type="ECO:0000256" key="6">
    <source>
        <dbReference type="PIRSR" id="PIRSR002419-1"/>
    </source>
</evidence>
<keyword evidence="5 7" id="KW-0472">Membrane</keyword>
<dbReference type="Pfam" id="PF00335">
    <property type="entry name" value="Tetraspanin"/>
    <property type="match status" value="1"/>
</dbReference>
<evidence type="ECO:0000256" key="4">
    <source>
        <dbReference type="ARBA" id="ARBA00022989"/>
    </source>
</evidence>
<keyword evidence="4 7" id="KW-1133">Transmembrane helix</keyword>
<accession>A0A1B0AAV2</accession>
<evidence type="ECO:0000313" key="8">
    <source>
        <dbReference type="EnsemblMetazoa" id="GPAI039701-PA"/>
    </source>
</evidence>